<dbReference type="EMBL" id="VOSM01000002">
    <property type="protein sequence ID" value="TXD38079.1"/>
    <property type="molecule type" value="Genomic_DNA"/>
</dbReference>
<dbReference type="PANTHER" id="PTHR42866">
    <property type="entry name" value="3-DEOXY-MANNO-OCTULOSONATE CYTIDYLYLTRANSFERASE"/>
    <property type="match status" value="1"/>
</dbReference>
<dbReference type="AlphaFoldDB" id="A0A5C6XE42"/>
<protein>
    <recommendedName>
        <fullName evidence="3">Spore coat biosynthesis protein F</fullName>
    </recommendedName>
</protein>
<gene>
    <name evidence="1" type="ORF">FRC98_04060</name>
</gene>
<dbReference type="OrthoDB" id="9801052at2"/>
<dbReference type="RefSeq" id="WP_146980025.1">
    <property type="nucleotide sequence ID" value="NZ_VOSM01000002.1"/>
</dbReference>
<organism evidence="1 2">
    <name type="scientific">Lujinxingia vulgaris</name>
    <dbReference type="NCBI Taxonomy" id="2600176"/>
    <lineage>
        <taxon>Bacteria</taxon>
        <taxon>Deltaproteobacteria</taxon>
        <taxon>Bradymonadales</taxon>
        <taxon>Lujinxingiaceae</taxon>
        <taxon>Lujinxingia</taxon>
    </lineage>
</organism>
<dbReference type="InterPro" id="IPR029044">
    <property type="entry name" value="Nucleotide-diphossugar_trans"/>
</dbReference>
<dbReference type="InterPro" id="IPR003329">
    <property type="entry name" value="Cytidylyl_trans"/>
</dbReference>
<sequence>MITQPRVGAVVLSRFSSSRLPGKALMPLGGRPLLGFVIERLAKALPLDDIVVATSVEPSDDPIARFCDASGVSCYRGDLHDVAGRFAGAARTAGFDFATRINGDNAFVDIPTLRQMIDIARDDRLDFLSNVNGRTFPAGMSIEILRTAFYIRHLNHLTRQEHLEHVTLALYQRPHLGRRLYLYNTHHPEAAGLHLAIDELSDLIFARTLVARMQGPHTDYDLARLLQLIHPPPSLSHTLARSHTSP</sequence>
<name>A0A5C6XE42_9DELT</name>
<dbReference type="SUPFAM" id="SSF53448">
    <property type="entry name" value="Nucleotide-diphospho-sugar transferases"/>
    <property type="match status" value="1"/>
</dbReference>
<evidence type="ECO:0008006" key="3">
    <source>
        <dbReference type="Google" id="ProtNLM"/>
    </source>
</evidence>
<reference evidence="1 2" key="1">
    <citation type="submission" date="2019-08" db="EMBL/GenBank/DDBJ databases">
        <title>Bradymonadales sp. TMQ4.</title>
        <authorList>
            <person name="Liang Q."/>
        </authorList>
    </citation>
    <scope>NUCLEOTIDE SEQUENCE [LARGE SCALE GENOMIC DNA]</scope>
    <source>
        <strain evidence="1 2">TMQ4</strain>
    </source>
</reference>
<proteinExistence type="predicted"/>
<dbReference type="Proteomes" id="UP000321412">
    <property type="component" value="Unassembled WGS sequence"/>
</dbReference>
<dbReference type="Pfam" id="PF02348">
    <property type="entry name" value="CTP_transf_3"/>
    <property type="match status" value="1"/>
</dbReference>
<evidence type="ECO:0000313" key="1">
    <source>
        <dbReference type="EMBL" id="TXD38079.1"/>
    </source>
</evidence>
<comment type="caution">
    <text evidence="1">The sequence shown here is derived from an EMBL/GenBank/DDBJ whole genome shotgun (WGS) entry which is preliminary data.</text>
</comment>
<dbReference type="GO" id="GO:0005829">
    <property type="term" value="C:cytosol"/>
    <property type="evidence" value="ECO:0007669"/>
    <property type="project" value="TreeGrafter"/>
</dbReference>
<evidence type="ECO:0000313" key="2">
    <source>
        <dbReference type="Proteomes" id="UP000321412"/>
    </source>
</evidence>
<accession>A0A5C6XE42</accession>
<keyword evidence="2" id="KW-1185">Reference proteome</keyword>
<dbReference type="Gene3D" id="3.90.550.10">
    <property type="entry name" value="Spore Coat Polysaccharide Biosynthesis Protein SpsA, Chain A"/>
    <property type="match status" value="1"/>
</dbReference>
<dbReference type="PANTHER" id="PTHR42866:SF1">
    <property type="entry name" value="SPORE COAT POLYSACCHARIDE BIOSYNTHESIS PROTEIN SPSF"/>
    <property type="match status" value="1"/>
</dbReference>